<feature type="non-terminal residue" evidence="3">
    <location>
        <position position="1"/>
    </location>
</feature>
<dbReference type="PANTHER" id="PTHR22599">
    <property type="entry name" value="MPS ONE BINDER KINASE ACTIVATOR-LIKE MOB"/>
    <property type="match status" value="1"/>
</dbReference>
<feature type="binding site" evidence="1">
    <location>
        <position position="121"/>
    </location>
    <ligand>
        <name>Zn(2+)</name>
        <dbReference type="ChEBI" id="CHEBI:29105"/>
    </ligand>
</feature>
<dbReference type="AlphaFoldDB" id="E4Z256"/>
<name>E4Z256_OIKDI</name>
<keyword evidence="1" id="KW-0479">Metal-binding</keyword>
<feature type="binding site" evidence="1">
    <location>
        <position position="198"/>
    </location>
    <ligand>
        <name>Zn(2+)</name>
        <dbReference type="ChEBI" id="CHEBI:29105"/>
    </ligand>
</feature>
<organism evidence="3">
    <name type="scientific">Oikopleura dioica</name>
    <name type="common">Tunicate</name>
    <dbReference type="NCBI Taxonomy" id="34765"/>
    <lineage>
        <taxon>Eukaryota</taxon>
        <taxon>Metazoa</taxon>
        <taxon>Chordata</taxon>
        <taxon>Tunicata</taxon>
        <taxon>Appendicularia</taxon>
        <taxon>Copelata</taxon>
        <taxon>Oikopleuridae</taxon>
        <taxon>Oikopleura</taxon>
    </lineage>
</organism>
<dbReference type="EMBL" id="FN656642">
    <property type="protein sequence ID" value="CBY41784.1"/>
    <property type="molecule type" value="Genomic_DNA"/>
</dbReference>
<accession>E4Z256</accession>
<sequence>EVSHLFEVYSTSMKCSLALGSLNLCRMNKIIEKAASRVRSRKPSPGGSTSDSKTLKNQGSNASCLNISSTNTLGYGNLRCAVALPEGEDLNEWIAYHISDFYKQTTMLYGAILPKCTTANCPTMSAGKHCYGYLWQEVSGSTPKPLPAAEYVDNLMTWINELLEDEKMFPSAINLPFPAQFRDNAYKIIKRLFRVYAHIYLHHLQDVREMKMEPHLNSSFKHFIFFVQEFQLISAEELKPLQEVIDVLTKKVPC</sequence>
<reference evidence="3" key="1">
    <citation type="journal article" date="2010" name="Science">
        <title>Plasticity of animal genome architecture unmasked by rapid evolution of a pelagic tunicate.</title>
        <authorList>
            <person name="Denoeud F."/>
            <person name="Henriet S."/>
            <person name="Mungpakdee S."/>
            <person name="Aury J.M."/>
            <person name="Da Silva C."/>
            <person name="Brinkmann H."/>
            <person name="Mikhaleva J."/>
            <person name="Olsen L.C."/>
            <person name="Jubin C."/>
            <person name="Canestro C."/>
            <person name="Bouquet J.M."/>
            <person name="Danks G."/>
            <person name="Poulain J."/>
            <person name="Campsteijn C."/>
            <person name="Adamski M."/>
            <person name="Cross I."/>
            <person name="Yadetie F."/>
            <person name="Muffato M."/>
            <person name="Louis A."/>
            <person name="Butcher S."/>
            <person name="Tsagkogeorga G."/>
            <person name="Konrad A."/>
            <person name="Singh S."/>
            <person name="Jensen M.F."/>
            <person name="Cong E.H."/>
            <person name="Eikeseth-Otteraa H."/>
            <person name="Noel B."/>
            <person name="Anthouard V."/>
            <person name="Porcel B.M."/>
            <person name="Kachouri-Lafond R."/>
            <person name="Nishino A."/>
            <person name="Ugolini M."/>
            <person name="Chourrout P."/>
            <person name="Nishida H."/>
            <person name="Aasland R."/>
            <person name="Huzurbazar S."/>
            <person name="Westhof E."/>
            <person name="Delsuc F."/>
            <person name="Lehrach H."/>
            <person name="Reinhardt R."/>
            <person name="Weissenbach J."/>
            <person name="Roy S.W."/>
            <person name="Artiguenave F."/>
            <person name="Postlethwait J.H."/>
            <person name="Manak J.R."/>
            <person name="Thompson E.M."/>
            <person name="Jaillon O."/>
            <person name="Du Pasquier L."/>
            <person name="Boudinot P."/>
            <person name="Liberles D.A."/>
            <person name="Volff J.N."/>
            <person name="Philippe H."/>
            <person name="Lenhard B."/>
            <person name="Roest Crollius H."/>
            <person name="Wincker P."/>
            <person name="Chourrout D."/>
        </authorList>
    </citation>
    <scope>NUCLEOTIDE SEQUENCE [LARGE SCALE GENOMIC DNA]</scope>
</reference>
<feature type="region of interest" description="Disordered" evidence="2">
    <location>
        <begin position="36"/>
        <end position="59"/>
    </location>
</feature>
<protein>
    <submittedName>
        <fullName evidence="3">Uncharacterized protein</fullName>
    </submittedName>
</protein>
<feature type="compositionally biased region" description="Polar residues" evidence="2">
    <location>
        <begin position="46"/>
        <end position="59"/>
    </location>
</feature>
<dbReference type="SUPFAM" id="SSF101152">
    <property type="entry name" value="Mob1/phocein"/>
    <property type="match status" value="1"/>
</dbReference>
<dbReference type="Gene3D" id="1.20.140.30">
    <property type="entry name" value="MOB kinase activator"/>
    <property type="match status" value="1"/>
</dbReference>
<dbReference type="InterPro" id="IPR036703">
    <property type="entry name" value="MOB_kinase_act_sf"/>
</dbReference>
<dbReference type="InterPro" id="IPR005301">
    <property type="entry name" value="MOB_kinase_act_fam"/>
</dbReference>
<gene>
    <name evidence="3" type="ORF">GSOID_T00023876001</name>
</gene>
<proteinExistence type="predicted"/>
<keyword evidence="1" id="KW-0862">Zinc</keyword>
<evidence type="ECO:0000256" key="1">
    <source>
        <dbReference type="PIRSR" id="PIRSR605301-1"/>
    </source>
</evidence>
<evidence type="ECO:0000256" key="2">
    <source>
        <dbReference type="SAM" id="MobiDB-lite"/>
    </source>
</evidence>
<feature type="binding site" evidence="1">
    <location>
        <position position="116"/>
    </location>
    <ligand>
        <name>Zn(2+)</name>
        <dbReference type="ChEBI" id="CHEBI:29105"/>
    </ligand>
</feature>
<dbReference type="Pfam" id="PF03637">
    <property type="entry name" value="Mob1_phocein"/>
    <property type="match status" value="1"/>
</dbReference>
<dbReference type="Proteomes" id="UP000011014">
    <property type="component" value="Unassembled WGS sequence"/>
</dbReference>
<feature type="binding site" evidence="1">
    <location>
        <position position="203"/>
    </location>
    <ligand>
        <name>Zn(2+)</name>
        <dbReference type="ChEBI" id="CHEBI:29105"/>
    </ligand>
</feature>
<dbReference type="SMART" id="SM01388">
    <property type="entry name" value="Mob1_phocein"/>
    <property type="match status" value="1"/>
</dbReference>
<evidence type="ECO:0000313" key="3">
    <source>
        <dbReference type="EMBL" id="CBY41784.1"/>
    </source>
</evidence>